<dbReference type="RefSeq" id="WP_262310149.1">
    <property type="nucleotide sequence ID" value="NZ_CP106679.1"/>
</dbReference>
<dbReference type="Pfam" id="PF06977">
    <property type="entry name" value="SdiA-regulated"/>
    <property type="match status" value="1"/>
</dbReference>
<sequence length="303" mass="34501">MRKCLFILSLVLLTNWANAQSSYQALQLVGMSQLQHSDSAPFDLSGIVRVGDHTYVVADKEWNTFLYEISMDSATFGFKAIQPLVIEDKPDIEAIAYCQGNFYLANERNGGLYRFNIRDKVSSVAPEPLVCEQIPVDFYAVGLKPDTWGNAGWEGLAIDCEHQILYLIKERQPRFITTVDMNTWHILDQFTIPETESNDFADAKFNNGYLYLIERNGNYITKVDPRTKTVVDKRHYRHVASHPDGKLFGPEKFGMAEALLMLEDEIWIGLDNNGHEVTEHAKKVYGLSGNKPVIIRFERPIGF</sequence>
<feature type="chain" id="PRO_5047154960" evidence="4">
    <location>
        <begin position="20"/>
        <end position="303"/>
    </location>
</feature>
<keyword evidence="6" id="KW-1185">Reference proteome</keyword>
<keyword evidence="3" id="KW-0472">Membrane</keyword>
<proteinExistence type="predicted"/>
<reference evidence="5" key="1">
    <citation type="submission" date="2022-09" db="EMBL/GenBank/DDBJ databases">
        <title>Comparative genomics and taxonomic characterization of three novel marine species of genus Reichenbachiella exhibiting antioxidant and polysaccharide degradation activities.</title>
        <authorList>
            <person name="Muhammad N."/>
            <person name="Lee Y.-J."/>
            <person name="Ko J."/>
            <person name="Kim S.-G."/>
        </authorList>
    </citation>
    <scope>NUCLEOTIDE SEQUENCE</scope>
    <source>
        <strain evidence="5">BKB1-1</strain>
    </source>
</reference>
<protein>
    <submittedName>
        <fullName evidence="5">SdiA-regulated domain-containing protein</fullName>
    </submittedName>
</protein>
<keyword evidence="4" id="KW-0732">Signal</keyword>
<dbReference type="SUPFAM" id="SSF63825">
    <property type="entry name" value="YWTD domain"/>
    <property type="match status" value="1"/>
</dbReference>
<feature type="signal peptide" evidence="4">
    <location>
        <begin position="1"/>
        <end position="19"/>
    </location>
</feature>
<gene>
    <name evidence="5" type="ORF">N6H18_01895</name>
</gene>
<evidence type="ECO:0000256" key="4">
    <source>
        <dbReference type="SAM" id="SignalP"/>
    </source>
</evidence>
<evidence type="ECO:0000256" key="3">
    <source>
        <dbReference type="ARBA" id="ARBA00023136"/>
    </source>
</evidence>
<evidence type="ECO:0000313" key="5">
    <source>
        <dbReference type="EMBL" id="UXP32714.1"/>
    </source>
</evidence>
<organism evidence="5 6">
    <name type="scientific">Reichenbachiella agarivorans</name>
    <dbReference type="NCBI Taxonomy" id="2979464"/>
    <lineage>
        <taxon>Bacteria</taxon>
        <taxon>Pseudomonadati</taxon>
        <taxon>Bacteroidota</taxon>
        <taxon>Cytophagia</taxon>
        <taxon>Cytophagales</taxon>
        <taxon>Reichenbachiellaceae</taxon>
        <taxon>Reichenbachiella</taxon>
    </lineage>
</organism>
<evidence type="ECO:0000256" key="2">
    <source>
        <dbReference type="ARBA" id="ARBA00022475"/>
    </source>
</evidence>
<dbReference type="EMBL" id="CP106679">
    <property type="protein sequence ID" value="UXP32714.1"/>
    <property type="molecule type" value="Genomic_DNA"/>
</dbReference>
<keyword evidence="2" id="KW-1003">Cell membrane</keyword>
<dbReference type="Proteomes" id="UP001065174">
    <property type="component" value="Chromosome"/>
</dbReference>
<comment type="subcellular location">
    <subcellularLocation>
        <location evidence="1">Cell membrane</location>
    </subcellularLocation>
</comment>
<evidence type="ECO:0000256" key="1">
    <source>
        <dbReference type="ARBA" id="ARBA00004236"/>
    </source>
</evidence>
<name>A0ABY6CS80_9BACT</name>
<evidence type="ECO:0000313" key="6">
    <source>
        <dbReference type="Proteomes" id="UP001065174"/>
    </source>
</evidence>
<dbReference type="InterPro" id="IPR009722">
    <property type="entry name" value="YjiK/CarP"/>
</dbReference>
<accession>A0ABY6CS80</accession>